<feature type="signal peptide" evidence="1">
    <location>
        <begin position="1"/>
        <end position="23"/>
    </location>
</feature>
<dbReference type="NCBIfam" id="NF047650">
    <property type="entry name" value="lipo_NMCC_0638"/>
    <property type="match status" value="1"/>
</dbReference>
<evidence type="ECO:0000256" key="1">
    <source>
        <dbReference type="SAM" id="SignalP"/>
    </source>
</evidence>
<sequence length="206" mass="22379">MTRMTKIAVSLMLLSMTAVSAQAQMQSAGRLDRPGISRTANELFSQVCVERFGDRAGMGRALEKHGFNPAPPEAAAQAAARLPIGEPGQVWRWNDATQPMLVVIRDAGVRCQLMAPFVDVEESPERFRQTMTELRRAGVKVETERDEPADLGGQPGRQVFFRVHLPDGNGESRLFALSVAPPRTGGVSLIMTASSLPPQKTSGPIR</sequence>
<dbReference type="EMBL" id="BPRC01000029">
    <property type="protein sequence ID" value="GJE67588.1"/>
    <property type="molecule type" value="Genomic_DNA"/>
</dbReference>
<protein>
    <submittedName>
        <fullName evidence="2">Uncharacterized protein</fullName>
    </submittedName>
</protein>
<feature type="chain" id="PRO_5046141607" evidence="1">
    <location>
        <begin position="24"/>
        <end position="206"/>
    </location>
</feature>
<keyword evidence="1" id="KW-0732">Signal</keyword>
<keyword evidence="3" id="KW-1185">Reference proteome</keyword>
<comment type="caution">
    <text evidence="2">The sequence shown here is derived from an EMBL/GenBank/DDBJ whole genome shotgun (WGS) entry which is preliminary data.</text>
</comment>
<organism evidence="2 3">
    <name type="scientific">Methylorubrum aminovorans</name>
    <dbReference type="NCBI Taxonomy" id="269069"/>
    <lineage>
        <taxon>Bacteria</taxon>
        <taxon>Pseudomonadati</taxon>
        <taxon>Pseudomonadota</taxon>
        <taxon>Alphaproteobacteria</taxon>
        <taxon>Hyphomicrobiales</taxon>
        <taxon>Methylobacteriaceae</taxon>
        <taxon>Methylorubrum</taxon>
    </lineage>
</organism>
<evidence type="ECO:0000313" key="3">
    <source>
        <dbReference type="Proteomes" id="UP001055039"/>
    </source>
</evidence>
<proteinExistence type="predicted"/>
<reference evidence="2" key="1">
    <citation type="journal article" date="2021" name="Front. Microbiol.">
        <title>Comprehensive Comparative Genomics and Phenotyping of Methylobacterium Species.</title>
        <authorList>
            <person name="Alessa O."/>
            <person name="Ogura Y."/>
            <person name="Fujitani Y."/>
            <person name="Takami H."/>
            <person name="Hayashi T."/>
            <person name="Sahin N."/>
            <person name="Tani A."/>
        </authorList>
    </citation>
    <scope>NUCLEOTIDE SEQUENCE</scope>
    <source>
        <strain evidence="2">NBRC 15686</strain>
    </source>
</reference>
<reference evidence="2" key="2">
    <citation type="submission" date="2021-08" db="EMBL/GenBank/DDBJ databases">
        <authorList>
            <person name="Tani A."/>
            <person name="Ola A."/>
            <person name="Ogura Y."/>
            <person name="Katsura K."/>
            <person name="Hayashi T."/>
        </authorList>
    </citation>
    <scope>NUCLEOTIDE SEQUENCE</scope>
    <source>
        <strain evidence="2">NBRC 15686</strain>
    </source>
</reference>
<name>A0ABQ4UK56_9HYPH</name>
<dbReference type="Proteomes" id="UP001055039">
    <property type="component" value="Unassembled WGS sequence"/>
</dbReference>
<evidence type="ECO:0000313" key="2">
    <source>
        <dbReference type="EMBL" id="GJE67588.1"/>
    </source>
</evidence>
<gene>
    <name evidence="2" type="ORF">LNAOJCKE_4820</name>
</gene>
<accession>A0ABQ4UK56</accession>